<proteinExistence type="predicted"/>
<keyword evidence="2" id="KW-0597">Phosphoprotein</keyword>
<feature type="region of interest" description="Disordered" evidence="3">
    <location>
        <begin position="1"/>
        <end position="24"/>
    </location>
</feature>
<protein>
    <submittedName>
        <fullName evidence="5">DNA-binding response regulator</fullName>
    </submittedName>
</protein>
<dbReference type="AlphaFoldDB" id="A0A2N7X2N7"/>
<reference evidence="5 6" key="1">
    <citation type="submission" date="2018-01" db="EMBL/GenBank/DDBJ databases">
        <title>Whole genome analyses suggest that Burkholderia sensu lato contains two further novel genera in the rhizoxinica-symbiotica group Mycetohabitans gen. nov., and Trinickia gen. nov.: implications for the evolution of diazotrophy and nodulation in the Burkholderiaceae.</title>
        <authorList>
            <person name="Estrada-de los Santos P."/>
            <person name="Palmer M."/>
            <person name="Chavez-Ramirez B."/>
            <person name="Beukes C."/>
            <person name="Steenkamp E.T."/>
            <person name="Hirsch A.M."/>
            <person name="Manyaka P."/>
            <person name="Maluk M."/>
            <person name="Lafos M."/>
            <person name="Crook M."/>
            <person name="Gross E."/>
            <person name="Simon M.F."/>
            <person name="Bueno dos Reis Junior F."/>
            <person name="Poole P.S."/>
            <person name="Venter S.N."/>
            <person name="James E.K."/>
        </authorList>
    </citation>
    <scope>NUCLEOTIDE SEQUENCE [LARGE SCALE GENOMIC DNA]</scope>
    <source>
        <strain evidence="5 6">JPY 581</strain>
    </source>
</reference>
<evidence type="ECO:0000259" key="4">
    <source>
        <dbReference type="PROSITE" id="PS50110"/>
    </source>
</evidence>
<evidence type="ECO:0000256" key="1">
    <source>
        <dbReference type="ARBA" id="ARBA00023125"/>
    </source>
</evidence>
<dbReference type="GO" id="GO:0003677">
    <property type="term" value="F:DNA binding"/>
    <property type="evidence" value="ECO:0007669"/>
    <property type="project" value="UniProtKB-KW"/>
</dbReference>
<accession>A0A2N7X2N7</accession>
<dbReference type="InterPro" id="IPR011006">
    <property type="entry name" value="CheY-like_superfamily"/>
</dbReference>
<comment type="caution">
    <text evidence="5">The sequence shown here is derived from an EMBL/GenBank/DDBJ whole genome shotgun (WGS) entry which is preliminary data.</text>
</comment>
<evidence type="ECO:0000313" key="6">
    <source>
        <dbReference type="Proteomes" id="UP000235777"/>
    </source>
</evidence>
<dbReference type="CDD" id="cd17535">
    <property type="entry name" value="REC_NarL-like"/>
    <property type="match status" value="1"/>
</dbReference>
<keyword evidence="1 5" id="KW-0238">DNA-binding</keyword>
<name>A0A2N7X2N7_9BURK</name>
<dbReference type="Gene3D" id="3.40.50.2300">
    <property type="match status" value="1"/>
</dbReference>
<dbReference type="PROSITE" id="PS50110">
    <property type="entry name" value="RESPONSE_REGULATORY"/>
    <property type="match status" value="1"/>
</dbReference>
<dbReference type="PANTHER" id="PTHR43214">
    <property type="entry name" value="TWO-COMPONENT RESPONSE REGULATOR"/>
    <property type="match status" value="1"/>
</dbReference>
<evidence type="ECO:0000256" key="2">
    <source>
        <dbReference type="PROSITE-ProRule" id="PRU00169"/>
    </source>
</evidence>
<dbReference type="Pfam" id="PF00072">
    <property type="entry name" value="Response_reg"/>
    <property type="match status" value="1"/>
</dbReference>
<dbReference type="PANTHER" id="PTHR43214:SF43">
    <property type="entry name" value="TWO-COMPONENT RESPONSE REGULATOR"/>
    <property type="match status" value="1"/>
</dbReference>
<dbReference type="EMBL" id="PNYC01000009">
    <property type="protein sequence ID" value="PMS35870.1"/>
    <property type="molecule type" value="Genomic_DNA"/>
</dbReference>
<dbReference type="SMART" id="SM00448">
    <property type="entry name" value="REC"/>
    <property type="match status" value="1"/>
</dbReference>
<evidence type="ECO:0000256" key="3">
    <source>
        <dbReference type="SAM" id="MobiDB-lite"/>
    </source>
</evidence>
<feature type="domain" description="Response regulatory" evidence="4">
    <location>
        <begin position="48"/>
        <end position="165"/>
    </location>
</feature>
<sequence>MNSDGRCRRYPTTPHEIAQQSRPPPISIHGALHHTRAMNSPSPISVVKVLLVEDYAPIRAQLEQWVLTIPGATIVGTADNPDDALDVIGATQPDVVVVDLQLKSGTSGLTVLESLHDRAPSAVAVVLSNLVYPQIRQACFDLGARYVLDKAGEAFRLREAILDIAAGKRPT</sequence>
<feature type="modified residue" description="4-aspartylphosphate" evidence="2">
    <location>
        <position position="99"/>
    </location>
</feature>
<dbReference type="STRING" id="863227.GCA_000373005_05295"/>
<evidence type="ECO:0000313" key="5">
    <source>
        <dbReference type="EMBL" id="PMS35870.1"/>
    </source>
</evidence>
<keyword evidence="6" id="KW-1185">Reference proteome</keyword>
<dbReference type="InterPro" id="IPR039420">
    <property type="entry name" value="WalR-like"/>
</dbReference>
<dbReference type="InterPro" id="IPR001789">
    <property type="entry name" value="Sig_transdc_resp-reg_receiver"/>
</dbReference>
<dbReference type="InterPro" id="IPR058245">
    <property type="entry name" value="NreC/VraR/RcsB-like_REC"/>
</dbReference>
<gene>
    <name evidence="5" type="ORF">C0Z20_16230</name>
</gene>
<organism evidence="5 6">
    <name type="scientific">Trinickia symbiotica</name>
    <dbReference type="NCBI Taxonomy" id="863227"/>
    <lineage>
        <taxon>Bacteria</taxon>
        <taxon>Pseudomonadati</taxon>
        <taxon>Pseudomonadota</taxon>
        <taxon>Betaproteobacteria</taxon>
        <taxon>Burkholderiales</taxon>
        <taxon>Burkholderiaceae</taxon>
        <taxon>Trinickia</taxon>
    </lineage>
</organism>
<dbReference type="SUPFAM" id="SSF52172">
    <property type="entry name" value="CheY-like"/>
    <property type="match status" value="1"/>
</dbReference>
<dbReference type="Proteomes" id="UP000235777">
    <property type="component" value="Unassembled WGS sequence"/>
</dbReference>
<dbReference type="GO" id="GO:0000160">
    <property type="term" value="P:phosphorelay signal transduction system"/>
    <property type="evidence" value="ECO:0007669"/>
    <property type="project" value="InterPro"/>
</dbReference>